<feature type="transmembrane region" description="Helical" evidence="7">
    <location>
        <begin position="91"/>
        <end position="110"/>
    </location>
</feature>
<feature type="transmembrane region" description="Helical" evidence="7">
    <location>
        <begin position="116"/>
        <end position="137"/>
    </location>
</feature>
<dbReference type="PANTHER" id="PTHR43045">
    <property type="entry name" value="SHIKIMATE TRANSPORTER"/>
    <property type="match status" value="1"/>
</dbReference>
<dbReference type="PROSITE" id="PS50850">
    <property type="entry name" value="MFS"/>
    <property type="match status" value="1"/>
</dbReference>
<feature type="transmembrane region" description="Helical" evidence="7">
    <location>
        <begin position="315"/>
        <end position="334"/>
    </location>
</feature>
<dbReference type="GO" id="GO:0005886">
    <property type="term" value="C:plasma membrane"/>
    <property type="evidence" value="ECO:0007669"/>
    <property type="project" value="UniProtKB-SubCell"/>
</dbReference>
<feature type="transmembrane region" description="Helical" evidence="7">
    <location>
        <begin position="20"/>
        <end position="45"/>
    </location>
</feature>
<dbReference type="InterPro" id="IPR020846">
    <property type="entry name" value="MFS_dom"/>
</dbReference>
<dbReference type="Gene3D" id="1.20.1250.20">
    <property type="entry name" value="MFS general substrate transporter like domains"/>
    <property type="match status" value="2"/>
</dbReference>
<keyword evidence="4 7" id="KW-0812">Transmembrane</keyword>
<evidence type="ECO:0000313" key="9">
    <source>
        <dbReference type="EMBL" id="CAB3810776.1"/>
    </source>
</evidence>
<evidence type="ECO:0000256" key="1">
    <source>
        <dbReference type="ARBA" id="ARBA00004651"/>
    </source>
</evidence>
<feature type="domain" description="Major facilitator superfamily (MFS) profile" evidence="8">
    <location>
        <begin position="20"/>
        <end position="544"/>
    </location>
</feature>
<dbReference type="Pfam" id="PF00083">
    <property type="entry name" value="Sugar_tr"/>
    <property type="match status" value="2"/>
</dbReference>
<reference evidence="9 10" key="1">
    <citation type="submission" date="2020-04" db="EMBL/GenBank/DDBJ databases">
        <authorList>
            <person name="De Canck E."/>
        </authorList>
    </citation>
    <scope>NUCLEOTIDE SEQUENCE [LARGE SCALE GENOMIC DNA]</scope>
    <source>
        <strain evidence="9 10">LMG 27177</strain>
    </source>
</reference>
<dbReference type="EMBL" id="CADIKI010000044">
    <property type="protein sequence ID" value="CAB3810776.1"/>
    <property type="molecule type" value="Genomic_DNA"/>
</dbReference>
<feature type="transmembrane region" description="Helical" evidence="7">
    <location>
        <begin position="284"/>
        <end position="303"/>
    </location>
</feature>
<evidence type="ECO:0000256" key="4">
    <source>
        <dbReference type="ARBA" id="ARBA00022692"/>
    </source>
</evidence>
<evidence type="ECO:0000256" key="6">
    <source>
        <dbReference type="ARBA" id="ARBA00023136"/>
    </source>
</evidence>
<dbReference type="Proteomes" id="UP000494252">
    <property type="component" value="Unassembled WGS sequence"/>
</dbReference>
<evidence type="ECO:0000256" key="3">
    <source>
        <dbReference type="ARBA" id="ARBA00022475"/>
    </source>
</evidence>
<feature type="transmembrane region" description="Helical" evidence="7">
    <location>
        <begin position="522"/>
        <end position="540"/>
    </location>
</feature>
<gene>
    <name evidence="9" type="primary">nanT_7</name>
    <name evidence="9" type="ORF">LMG27177_07458</name>
</gene>
<accession>A0A6J5H5H5</accession>
<dbReference type="InterPro" id="IPR005829">
    <property type="entry name" value="Sugar_transporter_CS"/>
</dbReference>
<feature type="transmembrane region" description="Helical" evidence="7">
    <location>
        <begin position="245"/>
        <end position="264"/>
    </location>
</feature>
<dbReference type="GO" id="GO:0022857">
    <property type="term" value="F:transmembrane transporter activity"/>
    <property type="evidence" value="ECO:0007669"/>
    <property type="project" value="InterPro"/>
</dbReference>
<sequence>MTAVLEPSRSDKMTGKDHVIIFASSLGTIFEWYDFFLAGALATYISSTIFSGVNPTAAFILTLLSFAAGFAVRPLGAVVFGRLGDKLGRKYTFMVTIVLMGASTFFVGLLPGYATIGIISPIAFVAMRMLQGLALGGEYGGAATYVAEHAPSDRRGSWTSWIQMTATLGLFLSLIVISGVRTGTGETDFAKWGWRIPFLLSVILLGVSVWIRLQLSESPAFKKMHAEGKVSKAPVKEAFGQWKNIRMMLIALFGVTAGEAVVWYTGQFYTLFFLNQTLKIDAQLTNTILIIALAVTSPFYVVFGTLSDRFGRKPIMLAGCLLAAFTYIPAFKALTHYANPALEQAQQRAPIVLFADPANCSFQFNPVGTANFTSSCDVAKAALSKAGVSYENRPLGDHPAATIQIGQATIESYDGRSPEAASESKRFVAGLKDALGTAGYPLKADSSLVNVPMTIMVLIVLMLYGTMVYGPMAAMLVECFPTRIRYTCLSVPYHIGNGWFGGFLPASAFAIVAAEGNIFSGLWYPVVIAGVTAAVCLIFVRETAGKVVDDL</sequence>
<dbReference type="RefSeq" id="WP_246291597.1">
    <property type="nucleotide sequence ID" value="NZ_CADIKI010000044.1"/>
</dbReference>
<evidence type="ECO:0000256" key="5">
    <source>
        <dbReference type="ARBA" id="ARBA00022989"/>
    </source>
</evidence>
<feature type="transmembrane region" description="Helical" evidence="7">
    <location>
        <begin position="498"/>
        <end position="516"/>
    </location>
</feature>
<evidence type="ECO:0000256" key="7">
    <source>
        <dbReference type="SAM" id="Phobius"/>
    </source>
</evidence>
<keyword evidence="3" id="KW-1003">Cell membrane</keyword>
<name>A0A6J5H5H5_9BURK</name>
<evidence type="ECO:0000259" key="8">
    <source>
        <dbReference type="PROSITE" id="PS50850"/>
    </source>
</evidence>
<protein>
    <submittedName>
        <fullName evidence="9">Sialic acid transporter NanT</fullName>
    </submittedName>
</protein>
<feature type="transmembrane region" description="Helical" evidence="7">
    <location>
        <begin position="57"/>
        <end position="79"/>
    </location>
</feature>
<dbReference type="PROSITE" id="PS00217">
    <property type="entry name" value="SUGAR_TRANSPORT_2"/>
    <property type="match status" value="1"/>
</dbReference>
<dbReference type="AlphaFoldDB" id="A0A6J5H5H5"/>
<evidence type="ECO:0000313" key="10">
    <source>
        <dbReference type="Proteomes" id="UP000494252"/>
    </source>
</evidence>
<dbReference type="SUPFAM" id="SSF103473">
    <property type="entry name" value="MFS general substrate transporter"/>
    <property type="match status" value="1"/>
</dbReference>
<keyword evidence="6 7" id="KW-0472">Membrane</keyword>
<dbReference type="InterPro" id="IPR005828">
    <property type="entry name" value="MFS_sugar_transport-like"/>
</dbReference>
<feature type="transmembrane region" description="Helical" evidence="7">
    <location>
        <begin position="192"/>
        <end position="213"/>
    </location>
</feature>
<evidence type="ECO:0000256" key="2">
    <source>
        <dbReference type="ARBA" id="ARBA00022448"/>
    </source>
</evidence>
<keyword evidence="10" id="KW-1185">Reference proteome</keyword>
<organism evidence="9 10">
    <name type="scientific">Paraburkholderia fynbosensis</name>
    <dbReference type="NCBI Taxonomy" id="1200993"/>
    <lineage>
        <taxon>Bacteria</taxon>
        <taxon>Pseudomonadati</taxon>
        <taxon>Pseudomonadota</taxon>
        <taxon>Betaproteobacteria</taxon>
        <taxon>Burkholderiales</taxon>
        <taxon>Burkholderiaceae</taxon>
        <taxon>Paraburkholderia</taxon>
    </lineage>
</organism>
<dbReference type="InterPro" id="IPR036259">
    <property type="entry name" value="MFS_trans_sf"/>
</dbReference>
<feature type="transmembrane region" description="Helical" evidence="7">
    <location>
        <begin position="455"/>
        <end position="477"/>
    </location>
</feature>
<feature type="transmembrane region" description="Helical" evidence="7">
    <location>
        <begin position="158"/>
        <end position="180"/>
    </location>
</feature>
<proteinExistence type="predicted"/>
<keyword evidence="2" id="KW-0813">Transport</keyword>
<keyword evidence="5 7" id="KW-1133">Transmembrane helix</keyword>
<comment type="subcellular location">
    <subcellularLocation>
        <location evidence="1">Cell membrane</location>
        <topology evidence="1">Multi-pass membrane protein</topology>
    </subcellularLocation>
</comment>
<dbReference type="PANTHER" id="PTHR43045:SF7">
    <property type="entry name" value="MAJOR FACILITATOR SUPERFAMILY TRANSPORTER"/>
    <property type="match status" value="1"/>
</dbReference>